<evidence type="ECO:0000259" key="2">
    <source>
        <dbReference type="Pfam" id="PF04230"/>
    </source>
</evidence>
<sequence>MFLVRILGWIFGFQSTGGGTSRTLVISPVGGGNIGDQALFEASIKACTGPTTAVVKSRDGLDLEADLLAKVEVVELPDLLYGAWVSNWRDLVRFCRLLKNANQVYLVGADTLDGAYNELASVNRLRVAQLSALCGVQTRILGSSWNENPKLRCRKQLQSCARAGAEICLRDPVSYRRVAETGIRDPIITADIVFTLAPDPSSSFNSVYSPNTYCVVNASGLVGKLVQDQTSAYTELVSSLLDRHLSVVLVPHVIRDGGDDLATLREIYNGFKDNPSVTLVDRLIKPTDVLSLVSEARLVVTGRMHLAVMSLRSGTPAVTVATQGKVEGLLESFDSLDLLVRSESGDLSSLRETVDRVFAAEPAIRSRIASSLPGVIRLANKNFMPAPLKESELEGADVSSATERSNSRPARAAE</sequence>
<dbReference type="EMBL" id="JAWLKH010000036">
    <property type="protein sequence ID" value="MDV6314520.1"/>
    <property type="molecule type" value="Genomic_DNA"/>
</dbReference>
<dbReference type="AlphaFoldDB" id="A0AAE4U7E0"/>
<dbReference type="RefSeq" id="WP_193748672.1">
    <property type="nucleotide sequence ID" value="NZ_CP096596.1"/>
</dbReference>
<dbReference type="PANTHER" id="PTHR36836">
    <property type="entry name" value="COLANIC ACID BIOSYNTHESIS PROTEIN WCAK"/>
    <property type="match status" value="1"/>
</dbReference>
<organism evidence="3 4">
    <name type="scientific">Gordonia amicalis</name>
    <dbReference type="NCBI Taxonomy" id="89053"/>
    <lineage>
        <taxon>Bacteria</taxon>
        <taxon>Bacillati</taxon>
        <taxon>Actinomycetota</taxon>
        <taxon>Actinomycetes</taxon>
        <taxon>Mycobacteriales</taxon>
        <taxon>Gordoniaceae</taxon>
        <taxon>Gordonia</taxon>
    </lineage>
</organism>
<dbReference type="GO" id="GO:0016740">
    <property type="term" value="F:transferase activity"/>
    <property type="evidence" value="ECO:0007669"/>
    <property type="project" value="UniProtKB-KW"/>
</dbReference>
<feature type="domain" description="Polysaccharide pyruvyl transferase" evidence="2">
    <location>
        <begin position="90"/>
        <end position="322"/>
    </location>
</feature>
<keyword evidence="3" id="KW-0808">Transferase</keyword>
<dbReference type="Proteomes" id="UP001185922">
    <property type="component" value="Unassembled WGS sequence"/>
</dbReference>
<dbReference type="PANTHER" id="PTHR36836:SF1">
    <property type="entry name" value="COLANIC ACID BIOSYNTHESIS PROTEIN WCAK"/>
    <property type="match status" value="1"/>
</dbReference>
<comment type="caution">
    <text evidence="3">The sequence shown here is derived from an EMBL/GenBank/DDBJ whole genome shotgun (WGS) entry which is preliminary data.</text>
</comment>
<feature type="region of interest" description="Disordered" evidence="1">
    <location>
        <begin position="390"/>
        <end position="414"/>
    </location>
</feature>
<dbReference type="Pfam" id="PF04230">
    <property type="entry name" value="PS_pyruv_trans"/>
    <property type="match status" value="1"/>
</dbReference>
<feature type="compositionally biased region" description="Polar residues" evidence="1">
    <location>
        <begin position="399"/>
        <end position="408"/>
    </location>
</feature>
<reference evidence="3" key="1">
    <citation type="submission" date="2023-10" db="EMBL/GenBank/DDBJ databases">
        <title>Development of a sustainable strategy for remediation of hydrocarbon-contaminated territories based on the waste exchange concept.</title>
        <authorList>
            <person name="Krivoruchko A."/>
        </authorList>
    </citation>
    <scope>NUCLEOTIDE SEQUENCE</scope>
    <source>
        <strain evidence="3">IEGM 1279</strain>
    </source>
</reference>
<evidence type="ECO:0000256" key="1">
    <source>
        <dbReference type="SAM" id="MobiDB-lite"/>
    </source>
</evidence>
<gene>
    <name evidence="3" type="ORF">R3Q15_22030</name>
</gene>
<evidence type="ECO:0000313" key="4">
    <source>
        <dbReference type="Proteomes" id="UP001185922"/>
    </source>
</evidence>
<dbReference type="InterPro" id="IPR007345">
    <property type="entry name" value="Polysacch_pyruvyl_Trfase"/>
</dbReference>
<protein>
    <submittedName>
        <fullName evidence="3">Polysaccharide pyruvyl transferase family protein</fullName>
    </submittedName>
</protein>
<accession>A0AAE4U7E0</accession>
<proteinExistence type="predicted"/>
<name>A0AAE4U7E0_9ACTN</name>
<evidence type="ECO:0000313" key="3">
    <source>
        <dbReference type="EMBL" id="MDV6314520.1"/>
    </source>
</evidence>